<protein>
    <submittedName>
        <fullName evidence="2">Uncharacterized protein</fullName>
    </submittedName>
</protein>
<accession>A0A7X4GL09</accession>
<proteinExistence type="predicted"/>
<dbReference type="EMBL" id="WWCK01000001">
    <property type="protein sequence ID" value="MYM65427.1"/>
    <property type="molecule type" value="Genomic_DNA"/>
</dbReference>
<sequence length="679" mass="68112">MILDAPVQPTPADQLPPGPSTSDPVNFDPMADAWTAAQAPFGNQMNALGLNTYQNALRAYLSALAAAASATDANSAAIAAASASASVKWVSGAVYGDGDVVWAPANHLPYRRIGAGSGAVDPSLDPTHWAIQVFSLGLGGQLLTASAALTATSPAAITVTPASAGYFLILPDATTCQKGIAMFAVYNAGDVDYGIRDNSGNKLGWVRARSTAMIGLSDNTTIAGMWGMSGIQKVGVTAILETAAISTASAAFLQRVQIDTNRTFFLFGSLYGVVFDSSTNSWGAPALIRSGAFTLRSAILSAANQLLVVSAVGGTLQAVTVSVTGVSLNVNSGSAATRSISSTVSDSVPLLAVGASFVLSYLYSQNAALTALTVSGTTPTIGTENLINSGAAGAAAKLFAAGNVVRALYYDGGPKFLTCVPYTVSGASFAIGTAATTTPNTSLANSFRAAVNGNGNIVASTVTNAGLILAIFKLSGATETCSSVLVASLTGNQSLASGDFLQVNSNKTAFIYALSGTSKVQIDLLTDTAGTASAGASLTYIATNTVNQDSVALLSSSSVACFAFSDSVAAYLLSIDCAGAAPVLVGSKGFRKSISLPASSDQYGNRSYTLLQAGGKAYSAAGPGTSSGDGVFSSAGVHAISAMAAAFSAGTYGAAANESWGLETLGPFGATIKRLEACA</sequence>
<dbReference type="AlphaFoldDB" id="A0A7X4GL09"/>
<organism evidence="2 3">
    <name type="scientific">Duganella rivi</name>
    <dbReference type="NCBI Taxonomy" id="2666083"/>
    <lineage>
        <taxon>Bacteria</taxon>
        <taxon>Pseudomonadati</taxon>
        <taxon>Pseudomonadota</taxon>
        <taxon>Betaproteobacteria</taxon>
        <taxon>Burkholderiales</taxon>
        <taxon>Oxalobacteraceae</taxon>
        <taxon>Telluria group</taxon>
        <taxon>Duganella</taxon>
    </lineage>
</organism>
<evidence type="ECO:0000256" key="1">
    <source>
        <dbReference type="SAM" id="MobiDB-lite"/>
    </source>
</evidence>
<comment type="caution">
    <text evidence="2">The sequence shown here is derived from an EMBL/GenBank/DDBJ whole genome shotgun (WGS) entry which is preliminary data.</text>
</comment>
<name>A0A7X4GL09_9BURK</name>
<evidence type="ECO:0000313" key="2">
    <source>
        <dbReference type="EMBL" id="MYM65427.1"/>
    </source>
</evidence>
<gene>
    <name evidence="2" type="ORF">GTP45_01090</name>
</gene>
<dbReference type="RefSeq" id="WP_161012039.1">
    <property type="nucleotide sequence ID" value="NZ_WWCK01000001.1"/>
</dbReference>
<keyword evidence="3" id="KW-1185">Reference proteome</keyword>
<feature type="region of interest" description="Disordered" evidence="1">
    <location>
        <begin position="1"/>
        <end position="26"/>
    </location>
</feature>
<dbReference type="Proteomes" id="UP000450012">
    <property type="component" value="Unassembled WGS sequence"/>
</dbReference>
<evidence type="ECO:0000313" key="3">
    <source>
        <dbReference type="Proteomes" id="UP000450012"/>
    </source>
</evidence>
<reference evidence="2 3" key="1">
    <citation type="submission" date="2019-12" db="EMBL/GenBank/DDBJ databases">
        <title>Novel species isolated from a subtropical stream in China.</title>
        <authorList>
            <person name="Lu H."/>
        </authorList>
    </citation>
    <scope>NUCLEOTIDE SEQUENCE [LARGE SCALE GENOMIC DNA]</scope>
    <source>
        <strain evidence="2 3">FT55W</strain>
    </source>
</reference>